<evidence type="ECO:0000313" key="6">
    <source>
        <dbReference type="EMBL" id="GMM36113.1"/>
    </source>
</evidence>
<name>A0AAV5QMU9_9ASCO</name>
<gene>
    <name evidence="6" type="ORF">DASC09_034380</name>
</gene>
<keyword evidence="7" id="KW-1185">Reference proteome</keyword>
<dbReference type="InterPro" id="IPR039723">
    <property type="entry name" value="Vps71/ZNHIT1"/>
</dbReference>
<dbReference type="GO" id="GO:0005634">
    <property type="term" value="C:nucleus"/>
    <property type="evidence" value="ECO:0007669"/>
    <property type="project" value="UniProtKB-ARBA"/>
</dbReference>
<dbReference type="PANTHER" id="PTHR13093">
    <property type="entry name" value="ZINC FINGER HIT DOMAIN CONTAINING PROTEIN 1"/>
    <property type="match status" value="1"/>
</dbReference>
<dbReference type="RefSeq" id="XP_064853109.1">
    <property type="nucleotide sequence ID" value="XM_064997037.1"/>
</dbReference>
<evidence type="ECO:0000313" key="7">
    <source>
        <dbReference type="Proteomes" id="UP001360560"/>
    </source>
</evidence>
<keyword evidence="1" id="KW-0479">Metal-binding</keyword>
<dbReference type="Proteomes" id="UP001360560">
    <property type="component" value="Unassembled WGS sequence"/>
</dbReference>
<sequence length="220" mass="24893">MGLVEEIPKGSDPNVYFSSSINLKASKSMYSSSNTDQTRKRLAAGSYNFNQLEANAHDSSLNENLIELRKSAKRHQEIDRENYNEHQVKIELPRSGLHVNFKGFVSDDYPIFDLINYSNNVNKGANSRRFKQGQTPQTRKILISRKTINNYFDEDIDHAKILKGDDLFSKVDNNSSLPGKKLCSICGSNAPNRCVRCAVRFCGVQCLNIHKETRCSGYYG</sequence>
<evidence type="ECO:0000256" key="1">
    <source>
        <dbReference type="ARBA" id="ARBA00022723"/>
    </source>
</evidence>
<dbReference type="CDD" id="cd21437">
    <property type="entry name" value="zf-HIT_ZNHIT1_like"/>
    <property type="match status" value="1"/>
</dbReference>
<accession>A0AAV5QMU9</accession>
<dbReference type="GO" id="GO:0006338">
    <property type="term" value="P:chromatin remodeling"/>
    <property type="evidence" value="ECO:0007669"/>
    <property type="project" value="InterPro"/>
</dbReference>
<evidence type="ECO:0000256" key="4">
    <source>
        <dbReference type="PROSITE-ProRule" id="PRU00453"/>
    </source>
</evidence>
<keyword evidence="2 4" id="KW-0863">Zinc-finger</keyword>
<dbReference type="InterPro" id="IPR007529">
    <property type="entry name" value="Znf_HIT"/>
</dbReference>
<feature type="domain" description="HIT-type" evidence="5">
    <location>
        <begin position="183"/>
        <end position="215"/>
    </location>
</feature>
<proteinExistence type="predicted"/>
<dbReference type="GeneID" id="90074088"/>
<evidence type="ECO:0000256" key="2">
    <source>
        <dbReference type="ARBA" id="ARBA00022771"/>
    </source>
</evidence>
<organism evidence="6 7">
    <name type="scientific">Saccharomycopsis crataegensis</name>
    <dbReference type="NCBI Taxonomy" id="43959"/>
    <lineage>
        <taxon>Eukaryota</taxon>
        <taxon>Fungi</taxon>
        <taxon>Dikarya</taxon>
        <taxon>Ascomycota</taxon>
        <taxon>Saccharomycotina</taxon>
        <taxon>Saccharomycetes</taxon>
        <taxon>Saccharomycopsidaceae</taxon>
        <taxon>Saccharomycopsis</taxon>
    </lineage>
</organism>
<comment type="caution">
    <text evidence="6">The sequence shown here is derived from an EMBL/GenBank/DDBJ whole genome shotgun (WGS) entry which is preliminary data.</text>
</comment>
<reference evidence="6 7" key="1">
    <citation type="journal article" date="2023" name="Elife">
        <title>Identification of key yeast species and microbe-microbe interactions impacting larval growth of Drosophila in the wild.</title>
        <authorList>
            <person name="Mure A."/>
            <person name="Sugiura Y."/>
            <person name="Maeda R."/>
            <person name="Honda K."/>
            <person name="Sakurai N."/>
            <person name="Takahashi Y."/>
            <person name="Watada M."/>
            <person name="Katoh T."/>
            <person name="Gotoh A."/>
            <person name="Gotoh Y."/>
            <person name="Taniguchi I."/>
            <person name="Nakamura K."/>
            <person name="Hayashi T."/>
            <person name="Katayama T."/>
            <person name="Uemura T."/>
            <person name="Hattori Y."/>
        </authorList>
    </citation>
    <scope>NUCLEOTIDE SEQUENCE [LARGE SCALE GENOMIC DNA]</scope>
    <source>
        <strain evidence="6 7">SC-9</strain>
    </source>
</reference>
<protein>
    <recommendedName>
        <fullName evidence="5">HIT-type domain-containing protein</fullName>
    </recommendedName>
</protein>
<evidence type="ECO:0000259" key="5">
    <source>
        <dbReference type="PROSITE" id="PS51083"/>
    </source>
</evidence>
<dbReference type="EMBL" id="BTFZ01000011">
    <property type="protein sequence ID" value="GMM36113.1"/>
    <property type="molecule type" value="Genomic_DNA"/>
</dbReference>
<dbReference type="GO" id="GO:0008270">
    <property type="term" value="F:zinc ion binding"/>
    <property type="evidence" value="ECO:0007669"/>
    <property type="project" value="UniProtKB-UniRule"/>
</dbReference>
<dbReference type="PROSITE" id="PS51083">
    <property type="entry name" value="ZF_HIT"/>
    <property type="match status" value="1"/>
</dbReference>
<evidence type="ECO:0000256" key="3">
    <source>
        <dbReference type="ARBA" id="ARBA00022833"/>
    </source>
</evidence>
<dbReference type="AlphaFoldDB" id="A0AAV5QMU9"/>
<keyword evidence="3" id="KW-0862">Zinc</keyword>